<evidence type="ECO:0000259" key="2">
    <source>
        <dbReference type="PROSITE" id="PS50983"/>
    </source>
</evidence>
<feature type="domain" description="Fe/B12 periplasmic-binding" evidence="2">
    <location>
        <begin position="33"/>
        <end position="287"/>
    </location>
</feature>
<dbReference type="InterPro" id="IPR002491">
    <property type="entry name" value="ABC_transptr_periplasmic_BD"/>
</dbReference>
<keyword evidence="4" id="KW-1185">Reference proteome</keyword>
<dbReference type="Gene3D" id="3.40.50.1980">
    <property type="entry name" value="Nitrogenase molybdenum iron protein domain"/>
    <property type="match status" value="2"/>
</dbReference>
<organism evidence="3 4">
    <name type="scientific">Psychromarinibacter halotolerans</name>
    <dbReference type="NCBI Taxonomy" id="1775175"/>
    <lineage>
        <taxon>Bacteria</taxon>
        <taxon>Pseudomonadati</taxon>
        <taxon>Pseudomonadota</taxon>
        <taxon>Alphaproteobacteria</taxon>
        <taxon>Rhodobacterales</taxon>
        <taxon>Paracoccaceae</taxon>
        <taxon>Psychromarinibacter</taxon>
    </lineage>
</organism>
<dbReference type="PANTHER" id="PTHR30535">
    <property type="entry name" value="VITAMIN B12-BINDING PROTEIN"/>
    <property type="match status" value="1"/>
</dbReference>
<reference evidence="4" key="1">
    <citation type="journal article" date="2019" name="Int. J. Syst. Evol. Microbiol.">
        <title>The Global Catalogue of Microorganisms (GCM) 10K type strain sequencing project: providing services to taxonomists for standard genome sequencing and annotation.</title>
        <authorList>
            <consortium name="The Broad Institute Genomics Platform"/>
            <consortium name="The Broad Institute Genome Sequencing Center for Infectious Disease"/>
            <person name="Wu L."/>
            <person name="Ma J."/>
        </authorList>
    </citation>
    <scope>NUCLEOTIDE SEQUENCE [LARGE SCALE GENOMIC DNA]</scope>
    <source>
        <strain evidence="4">KCTC 52366</strain>
    </source>
</reference>
<sequence>MSFRITSVPILGAVALAALTGGALAQDVAPGERVLSVGGSVTEIVYALGEQDRLVARDTTSSYPPEVLELPDVGYMRALSPEGVLSVNPDLVIAEAGSGPAETIDVLEEAAIEFVAVPDGFDRDTVRAKIEAVAAALDVAEKGAALADEVDAALAEAIPAEMPETPKRVMFILTAQGGRIMASGTDTTADGIIRMSGAVNAVEGFDGYKPVSEEAIIAAAPDVILMMDRGGEHAMSDDDLFALPAVSATPAAESRSVVRIDGLLLLGFGPRTPDAVRSLHDALYGGA</sequence>
<dbReference type="Pfam" id="PF01497">
    <property type="entry name" value="Peripla_BP_2"/>
    <property type="match status" value="1"/>
</dbReference>
<gene>
    <name evidence="3" type="ORF">ACFOGP_19905</name>
</gene>
<feature type="chain" id="PRO_5045297535" evidence="1">
    <location>
        <begin position="26"/>
        <end position="287"/>
    </location>
</feature>
<dbReference type="PANTHER" id="PTHR30535:SF4">
    <property type="entry name" value="HEMIN-BINDING PERIPLASMIC PROTEIN HMUT"/>
    <property type="match status" value="1"/>
</dbReference>
<evidence type="ECO:0000313" key="4">
    <source>
        <dbReference type="Proteomes" id="UP001595632"/>
    </source>
</evidence>
<protein>
    <submittedName>
        <fullName evidence="3">Hemin ABC transporter substrate-binding protein</fullName>
    </submittedName>
</protein>
<feature type="signal peptide" evidence="1">
    <location>
        <begin position="1"/>
        <end position="25"/>
    </location>
</feature>
<proteinExistence type="predicted"/>
<evidence type="ECO:0000313" key="3">
    <source>
        <dbReference type="EMBL" id="MFC3144996.1"/>
    </source>
</evidence>
<dbReference type="PROSITE" id="PS50983">
    <property type="entry name" value="FE_B12_PBP"/>
    <property type="match status" value="1"/>
</dbReference>
<dbReference type="Proteomes" id="UP001595632">
    <property type="component" value="Unassembled WGS sequence"/>
</dbReference>
<dbReference type="CDD" id="cd01149">
    <property type="entry name" value="HutB"/>
    <property type="match status" value="1"/>
</dbReference>
<keyword evidence="1" id="KW-0732">Signal</keyword>
<dbReference type="EMBL" id="JBHRTB010000010">
    <property type="protein sequence ID" value="MFC3144996.1"/>
    <property type="molecule type" value="Genomic_DNA"/>
</dbReference>
<accession>A0ABV7GXA6</accession>
<evidence type="ECO:0000256" key="1">
    <source>
        <dbReference type="SAM" id="SignalP"/>
    </source>
</evidence>
<dbReference type="InterPro" id="IPR050902">
    <property type="entry name" value="ABC_Transporter_SBP"/>
</dbReference>
<dbReference type="SUPFAM" id="SSF53807">
    <property type="entry name" value="Helical backbone' metal receptor"/>
    <property type="match status" value="1"/>
</dbReference>
<comment type="caution">
    <text evidence="3">The sequence shown here is derived from an EMBL/GenBank/DDBJ whole genome shotgun (WGS) entry which is preliminary data.</text>
</comment>
<name>A0ABV7GXA6_9RHOB</name>
<dbReference type="RefSeq" id="WP_275634198.1">
    <property type="nucleotide sequence ID" value="NZ_JARGYD010000008.1"/>
</dbReference>